<proteinExistence type="predicted"/>
<dbReference type="Proteomes" id="UP000824120">
    <property type="component" value="Chromosome 11"/>
</dbReference>
<accession>A0A9J5WLN9</accession>
<sequence>MAPTSSPLRNATRRSSPRYGSVAKALSFALGKRAKLLIASLSARAKLWRPRRFAALFRHPRSKSRPAKIS</sequence>
<dbReference type="EMBL" id="JACXVP010000011">
    <property type="protein sequence ID" value="KAG5576434.1"/>
    <property type="molecule type" value="Genomic_DNA"/>
</dbReference>
<name>A0A9J5WLN9_SOLCO</name>
<comment type="caution">
    <text evidence="1">The sequence shown here is derived from an EMBL/GenBank/DDBJ whole genome shotgun (WGS) entry which is preliminary data.</text>
</comment>
<protein>
    <submittedName>
        <fullName evidence="1">Uncharacterized protein</fullName>
    </submittedName>
</protein>
<dbReference type="AlphaFoldDB" id="A0A9J5WLN9"/>
<keyword evidence="2" id="KW-1185">Reference proteome</keyword>
<reference evidence="1 2" key="1">
    <citation type="submission" date="2020-09" db="EMBL/GenBank/DDBJ databases">
        <title>De no assembly of potato wild relative species, Solanum commersonii.</title>
        <authorList>
            <person name="Cho K."/>
        </authorList>
    </citation>
    <scope>NUCLEOTIDE SEQUENCE [LARGE SCALE GENOMIC DNA]</scope>
    <source>
        <strain evidence="1">LZ3.2</strain>
        <tissue evidence="1">Leaf</tissue>
    </source>
</reference>
<organism evidence="1 2">
    <name type="scientific">Solanum commersonii</name>
    <name type="common">Commerson's wild potato</name>
    <name type="synonym">Commerson's nightshade</name>
    <dbReference type="NCBI Taxonomy" id="4109"/>
    <lineage>
        <taxon>Eukaryota</taxon>
        <taxon>Viridiplantae</taxon>
        <taxon>Streptophyta</taxon>
        <taxon>Embryophyta</taxon>
        <taxon>Tracheophyta</taxon>
        <taxon>Spermatophyta</taxon>
        <taxon>Magnoliopsida</taxon>
        <taxon>eudicotyledons</taxon>
        <taxon>Gunneridae</taxon>
        <taxon>Pentapetalae</taxon>
        <taxon>asterids</taxon>
        <taxon>lamiids</taxon>
        <taxon>Solanales</taxon>
        <taxon>Solanaceae</taxon>
        <taxon>Solanoideae</taxon>
        <taxon>Solaneae</taxon>
        <taxon>Solanum</taxon>
    </lineage>
</organism>
<gene>
    <name evidence="1" type="ORF">H5410_056568</name>
</gene>
<evidence type="ECO:0000313" key="1">
    <source>
        <dbReference type="EMBL" id="KAG5576434.1"/>
    </source>
</evidence>
<evidence type="ECO:0000313" key="2">
    <source>
        <dbReference type="Proteomes" id="UP000824120"/>
    </source>
</evidence>